<evidence type="ECO:0000313" key="9">
    <source>
        <dbReference type="Proteomes" id="UP000002875"/>
    </source>
</evidence>
<evidence type="ECO:0000256" key="6">
    <source>
        <dbReference type="SAM" id="Phobius"/>
    </source>
</evidence>
<keyword evidence="2" id="KW-1003">Cell membrane</keyword>
<sequence>MQNWKIKLSLYLNYFVFAILLNSVGAVILQVQRNFDVSKSDASVLEGFKDLPIAICSFILASFLPKIGYKKAMLIALALVSAISFTIPYANGFWHFKLLFLVVGISFALIKVSVFATIGLITKNIKEHSSFMGLLEGTFMIGVLLGNILFSLFIDNDNPKSAAWLSVYWILGGLSLLAFILLMTANLDESEAKVEGSSLSSDFLAMLRLIALPLVIVFIISVFLFVLIEQSFQTWTPTFYKDILKVPASMGIQAGAILAGAFAVGRFASGVILRRFSWILVLTICIITCGSLVLLTLPLTQGIMASPDTNWTNAPIVAYIFPIMGIFLAPIYPTINSVILSSLPKHLHSPMSGLIVVFSALGGTTGSIITGHVFEAFTGQTAFYLSLIPMSILMVCLFILNSLQKKSNTEVSFGNHSSGH</sequence>
<evidence type="ECO:0000259" key="7">
    <source>
        <dbReference type="PROSITE" id="PS50850"/>
    </source>
</evidence>
<accession>A0ABN4AN16</accession>
<organism evidence="8 9">
    <name type="scientific">Emticicia oligotrophica (strain DSM 17448 / CIP 109782 / MTCC 6937 / GPTSA100-15)</name>
    <dbReference type="NCBI Taxonomy" id="929562"/>
    <lineage>
        <taxon>Bacteria</taxon>
        <taxon>Pseudomonadati</taxon>
        <taxon>Bacteroidota</taxon>
        <taxon>Cytophagia</taxon>
        <taxon>Cytophagales</taxon>
        <taxon>Leadbetterellaceae</taxon>
        <taxon>Emticicia</taxon>
    </lineage>
</organism>
<feature type="transmembrane region" description="Helical" evidence="6">
    <location>
        <begin position="351"/>
        <end position="369"/>
    </location>
</feature>
<keyword evidence="9" id="KW-1185">Reference proteome</keyword>
<feature type="transmembrane region" description="Helical" evidence="6">
    <location>
        <begin position="74"/>
        <end position="92"/>
    </location>
</feature>
<protein>
    <submittedName>
        <fullName evidence="8">Major facilitator superfamily MFS_1</fullName>
    </submittedName>
</protein>
<evidence type="ECO:0000256" key="2">
    <source>
        <dbReference type="ARBA" id="ARBA00022475"/>
    </source>
</evidence>
<evidence type="ECO:0000256" key="4">
    <source>
        <dbReference type="ARBA" id="ARBA00022989"/>
    </source>
</evidence>
<evidence type="ECO:0000313" key="8">
    <source>
        <dbReference type="EMBL" id="AFK03770.1"/>
    </source>
</evidence>
<evidence type="ECO:0000256" key="5">
    <source>
        <dbReference type="ARBA" id="ARBA00023136"/>
    </source>
</evidence>
<feature type="transmembrane region" description="Helical" evidence="6">
    <location>
        <begin position="12"/>
        <end position="31"/>
    </location>
</feature>
<dbReference type="EMBL" id="CP002961">
    <property type="protein sequence ID" value="AFK03770.1"/>
    <property type="molecule type" value="Genomic_DNA"/>
</dbReference>
<feature type="transmembrane region" description="Helical" evidence="6">
    <location>
        <begin position="166"/>
        <end position="185"/>
    </location>
</feature>
<dbReference type="Gene3D" id="1.20.1250.20">
    <property type="entry name" value="MFS general substrate transporter like domains"/>
    <property type="match status" value="1"/>
</dbReference>
<feature type="transmembrane region" description="Helical" evidence="6">
    <location>
        <begin position="98"/>
        <end position="121"/>
    </location>
</feature>
<reference evidence="8 9" key="1">
    <citation type="submission" date="2011-07" db="EMBL/GenBank/DDBJ databases">
        <title>The complete genome of chromosome of Emticicia oligotrophica DSM 17448.</title>
        <authorList>
            <consortium name="US DOE Joint Genome Institute (JGI-PGF)"/>
            <person name="Lucas S."/>
            <person name="Han J."/>
            <person name="Lapidus A."/>
            <person name="Bruce D."/>
            <person name="Goodwin L."/>
            <person name="Pitluck S."/>
            <person name="Peters L."/>
            <person name="Kyrpides N."/>
            <person name="Mavromatis K."/>
            <person name="Ivanova N."/>
            <person name="Ovchinnikova G."/>
            <person name="Teshima H."/>
            <person name="Detter J.C."/>
            <person name="Tapia R."/>
            <person name="Han C."/>
            <person name="Land M."/>
            <person name="Hauser L."/>
            <person name="Markowitz V."/>
            <person name="Cheng J.-F."/>
            <person name="Hugenholtz P."/>
            <person name="Woyke T."/>
            <person name="Wu D."/>
            <person name="Tindall B."/>
            <person name="Pomrenke H."/>
            <person name="Brambilla E."/>
            <person name="Klenk H.-P."/>
            <person name="Eisen J.A."/>
        </authorList>
    </citation>
    <scope>NUCLEOTIDE SEQUENCE [LARGE SCALE GENOMIC DNA]</scope>
    <source>
        <strain evidence="8 9">DSM 17448</strain>
    </source>
</reference>
<dbReference type="Proteomes" id="UP000002875">
    <property type="component" value="Chromosome"/>
</dbReference>
<feature type="transmembrane region" description="Helical" evidence="6">
    <location>
        <begin position="316"/>
        <end position="339"/>
    </location>
</feature>
<proteinExistence type="predicted"/>
<keyword evidence="5 6" id="KW-0472">Membrane</keyword>
<dbReference type="Pfam" id="PF07690">
    <property type="entry name" value="MFS_1"/>
    <property type="match status" value="1"/>
</dbReference>
<comment type="subcellular location">
    <subcellularLocation>
        <location evidence="1">Cell inner membrane</location>
        <topology evidence="1">Multi-pass membrane protein</topology>
    </subcellularLocation>
</comment>
<gene>
    <name evidence="8" type="ordered locus">Emtol_2634</name>
</gene>
<dbReference type="RefSeq" id="WP_015029466.1">
    <property type="nucleotide sequence ID" value="NC_018748.1"/>
</dbReference>
<keyword evidence="4 6" id="KW-1133">Transmembrane helix</keyword>
<dbReference type="InterPro" id="IPR050375">
    <property type="entry name" value="MFS_TsgA-like"/>
</dbReference>
<dbReference type="PROSITE" id="PS50850">
    <property type="entry name" value="MFS"/>
    <property type="match status" value="1"/>
</dbReference>
<feature type="transmembrane region" description="Helical" evidence="6">
    <location>
        <begin position="381"/>
        <end position="400"/>
    </location>
</feature>
<dbReference type="PANTHER" id="PTHR43702:SF11">
    <property type="entry name" value="L-FUCOSE-PROTON SYMPORTER"/>
    <property type="match status" value="1"/>
</dbReference>
<evidence type="ECO:0000256" key="1">
    <source>
        <dbReference type="ARBA" id="ARBA00004429"/>
    </source>
</evidence>
<dbReference type="InterPro" id="IPR036259">
    <property type="entry name" value="MFS_trans_sf"/>
</dbReference>
<feature type="transmembrane region" description="Helical" evidence="6">
    <location>
        <begin position="276"/>
        <end position="296"/>
    </location>
</feature>
<feature type="domain" description="Major facilitator superfamily (MFS) profile" evidence="7">
    <location>
        <begin position="6"/>
        <end position="405"/>
    </location>
</feature>
<feature type="transmembrane region" description="Helical" evidence="6">
    <location>
        <begin position="133"/>
        <end position="154"/>
    </location>
</feature>
<keyword evidence="3 6" id="KW-0812">Transmembrane</keyword>
<dbReference type="PANTHER" id="PTHR43702">
    <property type="entry name" value="L-FUCOSE-PROTON SYMPORTER"/>
    <property type="match status" value="1"/>
</dbReference>
<dbReference type="InterPro" id="IPR011701">
    <property type="entry name" value="MFS"/>
</dbReference>
<evidence type="ECO:0000256" key="3">
    <source>
        <dbReference type="ARBA" id="ARBA00022692"/>
    </source>
</evidence>
<name>A0ABN4AN16_EMTOG</name>
<feature type="transmembrane region" description="Helical" evidence="6">
    <location>
        <begin position="206"/>
        <end position="228"/>
    </location>
</feature>
<dbReference type="InterPro" id="IPR020846">
    <property type="entry name" value="MFS_dom"/>
</dbReference>
<dbReference type="SUPFAM" id="SSF103473">
    <property type="entry name" value="MFS general substrate transporter"/>
    <property type="match status" value="1"/>
</dbReference>